<evidence type="ECO:0000313" key="1">
    <source>
        <dbReference type="EMBL" id="GFO29288.1"/>
    </source>
</evidence>
<accession>A0AAV4CBP4</accession>
<comment type="caution">
    <text evidence="1">The sequence shown here is derived from an EMBL/GenBank/DDBJ whole genome shotgun (WGS) entry which is preliminary data.</text>
</comment>
<gene>
    <name evidence="1" type="ORF">PoB_005579300</name>
</gene>
<dbReference type="Proteomes" id="UP000735302">
    <property type="component" value="Unassembled WGS sequence"/>
</dbReference>
<name>A0AAV4CBP4_9GAST</name>
<evidence type="ECO:0000313" key="2">
    <source>
        <dbReference type="Proteomes" id="UP000735302"/>
    </source>
</evidence>
<dbReference type="AlphaFoldDB" id="A0AAV4CBP4"/>
<proteinExistence type="predicted"/>
<reference evidence="1 2" key="1">
    <citation type="journal article" date="2021" name="Elife">
        <title>Chloroplast acquisition without the gene transfer in kleptoplastic sea slugs, Plakobranchus ocellatus.</title>
        <authorList>
            <person name="Maeda T."/>
            <person name="Takahashi S."/>
            <person name="Yoshida T."/>
            <person name="Shimamura S."/>
            <person name="Takaki Y."/>
            <person name="Nagai Y."/>
            <person name="Toyoda A."/>
            <person name="Suzuki Y."/>
            <person name="Arimoto A."/>
            <person name="Ishii H."/>
            <person name="Satoh N."/>
            <person name="Nishiyama T."/>
            <person name="Hasebe M."/>
            <person name="Maruyama T."/>
            <person name="Minagawa J."/>
            <person name="Obokata J."/>
            <person name="Shigenobu S."/>
        </authorList>
    </citation>
    <scope>NUCLEOTIDE SEQUENCE [LARGE SCALE GENOMIC DNA]</scope>
</reference>
<dbReference type="EMBL" id="BLXT01006147">
    <property type="protein sequence ID" value="GFO29288.1"/>
    <property type="molecule type" value="Genomic_DNA"/>
</dbReference>
<organism evidence="1 2">
    <name type="scientific">Plakobranchus ocellatus</name>
    <dbReference type="NCBI Taxonomy" id="259542"/>
    <lineage>
        <taxon>Eukaryota</taxon>
        <taxon>Metazoa</taxon>
        <taxon>Spiralia</taxon>
        <taxon>Lophotrochozoa</taxon>
        <taxon>Mollusca</taxon>
        <taxon>Gastropoda</taxon>
        <taxon>Heterobranchia</taxon>
        <taxon>Euthyneura</taxon>
        <taxon>Panpulmonata</taxon>
        <taxon>Sacoglossa</taxon>
        <taxon>Placobranchoidea</taxon>
        <taxon>Plakobranchidae</taxon>
        <taxon>Plakobranchus</taxon>
    </lineage>
</organism>
<keyword evidence="2" id="KW-1185">Reference proteome</keyword>
<protein>
    <submittedName>
        <fullName evidence="1">Uncharacterized protein</fullName>
    </submittedName>
</protein>
<sequence length="133" mass="15282">MKVLDRPVAKELARTGYIFRDKSEITTSLPQTSASIGQDESARYKIESFELLCLMLDIDSKLISFPYMVVDVTLTVDHIPATGAVNMSLQTLSEERRSRRADLRFLFPHWNVQIKKGQQNGKAMEDTRRIEYL</sequence>